<organism evidence="1 2">
    <name type="scientific">Plasmopara halstedii</name>
    <name type="common">Downy mildew of sunflower</name>
    <dbReference type="NCBI Taxonomy" id="4781"/>
    <lineage>
        <taxon>Eukaryota</taxon>
        <taxon>Sar</taxon>
        <taxon>Stramenopiles</taxon>
        <taxon>Oomycota</taxon>
        <taxon>Peronosporomycetes</taxon>
        <taxon>Peronosporales</taxon>
        <taxon>Peronosporaceae</taxon>
        <taxon>Plasmopara</taxon>
    </lineage>
</organism>
<dbReference type="AlphaFoldDB" id="A0A0N7L3D4"/>
<dbReference type="Proteomes" id="UP000054928">
    <property type="component" value="Unassembled WGS sequence"/>
</dbReference>
<dbReference type="GeneID" id="36409560"/>
<evidence type="ECO:0000313" key="1">
    <source>
        <dbReference type="EMBL" id="CEG35563.1"/>
    </source>
</evidence>
<proteinExistence type="predicted"/>
<accession>A0A0N7L3D4</accession>
<name>A0A0N7L3D4_PLAHL</name>
<sequence>MFLYCEQYFFERQEGTSNVRRFLIKMNHHHVYILVSVKADEQKAFQIQHGEQYIHLKTYTGQLGRASRNKT</sequence>
<evidence type="ECO:0000313" key="2">
    <source>
        <dbReference type="Proteomes" id="UP000054928"/>
    </source>
</evidence>
<reference evidence="2" key="1">
    <citation type="submission" date="2014-09" db="EMBL/GenBank/DDBJ databases">
        <authorList>
            <person name="Sharma Rahul"/>
            <person name="Thines Marco"/>
        </authorList>
    </citation>
    <scope>NUCLEOTIDE SEQUENCE [LARGE SCALE GENOMIC DNA]</scope>
</reference>
<protein>
    <submittedName>
        <fullName evidence="1">Uncharacterized protein</fullName>
    </submittedName>
</protein>
<dbReference type="EMBL" id="CCYD01000053">
    <property type="protein sequence ID" value="CEG35563.1"/>
    <property type="molecule type" value="Genomic_DNA"/>
</dbReference>
<keyword evidence="2" id="KW-1185">Reference proteome</keyword>
<dbReference type="RefSeq" id="XP_024571932.1">
    <property type="nucleotide sequence ID" value="XM_024725569.1"/>
</dbReference>